<reference evidence="2" key="1">
    <citation type="submission" date="2020-02" db="EMBL/GenBank/DDBJ databases">
        <authorList>
            <person name="Meier V. D."/>
        </authorList>
    </citation>
    <scope>NUCLEOTIDE SEQUENCE</scope>
    <source>
        <strain evidence="2">AVDCRST_MAG29</strain>
    </source>
</reference>
<evidence type="ECO:0000256" key="1">
    <source>
        <dbReference type="SAM" id="MobiDB-lite"/>
    </source>
</evidence>
<feature type="non-terminal residue" evidence="2">
    <location>
        <position position="1"/>
    </location>
</feature>
<feature type="region of interest" description="Disordered" evidence="1">
    <location>
        <begin position="1"/>
        <end position="42"/>
    </location>
</feature>
<accession>A0A6J4LWJ0</accession>
<evidence type="ECO:0000313" key="2">
    <source>
        <dbReference type="EMBL" id="CAA9343257.1"/>
    </source>
</evidence>
<dbReference type="AlphaFoldDB" id="A0A6J4LWJ0"/>
<proteinExistence type="predicted"/>
<feature type="non-terminal residue" evidence="2">
    <location>
        <position position="42"/>
    </location>
</feature>
<dbReference type="EMBL" id="CADCUG010000108">
    <property type="protein sequence ID" value="CAA9343257.1"/>
    <property type="molecule type" value="Genomic_DNA"/>
</dbReference>
<gene>
    <name evidence="2" type="ORF">AVDCRST_MAG29-1720</name>
</gene>
<name>A0A6J4LWJ0_9ACTN</name>
<protein>
    <submittedName>
        <fullName evidence="2">Uncharacterized protein</fullName>
    </submittedName>
</protein>
<feature type="compositionally biased region" description="Basic residues" evidence="1">
    <location>
        <begin position="1"/>
        <end position="22"/>
    </location>
</feature>
<sequence>GVVPGGRRHPPTRRAPVTKRAVHKVDRGAAGALPSNRPGRGL</sequence>
<organism evidence="2">
    <name type="scientific">uncultured Nocardioidaceae bacterium</name>
    <dbReference type="NCBI Taxonomy" id="253824"/>
    <lineage>
        <taxon>Bacteria</taxon>
        <taxon>Bacillati</taxon>
        <taxon>Actinomycetota</taxon>
        <taxon>Actinomycetes</taxon>
        <taxon>Propionibacteriales</taxon>
        <taxon>Nocardioidaceae</taxon>
        <taxon>environmental samples</taxon>
    </lineage>
</organism>